<reference evidence="2 3" key="1">
    <citation type="journal article" date="2018" name="Nat. Ecol. Evol.">
        <title>Pezizomycetes genomes reveal the molecular basis of ectomycorrhizal truffle lifestyle.</title>
        <authorList>
            <person name="Murat C."/>
            <person name="Payen T."/>
            <person name="Noel B."/>
            <person name="Kuo A."/>
            <person name="Morin E."/>
            <person name="Chen J."/>
            <person name="Kohler A."/>
            <person name="Krizsan K."/>
            <person name="Balestrini R."/>
            <person name="Da Silva C."/>
            <person name="Montanini B."/>
            <person name="Hainaut M."/>
            <person name="Levati E."/>
            <person name="Barry K.W."/>
            <person name="Belfiori B."/>
            <person name="Cichocki N."/>
            <person name="Clum A."/>
            <person name="Dockter R.B."/>
            <person name="Fauchery L."/>
            <person name="Guy J."/>
            <person name="Iotti M."/>
            <person name="Le Tacon F."/>
            <person name="Lindquist E.A."/>
            <person name="Lipzen A."/>
            <person name="Malagnac F."/>
            <person name="Mello A."/>
            <person name="Molinier V."/>
            <person name="Miyauchi S."/>
            <person name="Poulain J."/>
            <person name="Riccioni C."/>
            <person name="Rubini A."/>
            <person name="Sitrit Y."/>
            <person name="Splivallo R."/>
            <person name="Traeger S."/>
            <person name="Wang M."/>
            <person name="Zifcakova L."/>
            <person name="Wipf D."/>
            <person name="Zambonelli A."/>
            <person name="Paolocci F."/>
            <person name="Nowrousian M."/>
            <person name="Ottonello S."/>
            <person name="Baldrian P."/>
            <person name="Spatafora J.W."/>
            <person name="Henrissat B."/>
            <person name="Nagy L.G."/>
            <person name="Aury J.M."/>
            <person name="Wincker P."/>
            <person name="Grigoriev I.V."/>
            <person name="Bonfante P."/>
            <person name="Martin F.M."/>
        </authorList>
    </citation>
    <scope>NUCLEOTIDE SEQUENCE [LARGE SCALE GENOMIC DNA]</scope>
    <source>
        <strain evidence="2 3">ATCC MYA-4762</strain>
    </source>
</reference>
<feature type="compositionally biased region" description="Polar residues" evidence="1">
    <location>
        <begin position="192"/>
        <end position="210"/>
    </location>
</feature>
<dbReference type="Proteomes" id="UP000267821">
    <property type="component" value="Unassembled WGS sequence"/>
</dbReference>
<sequence length="1055" mass="117109">MPIGHCCTTCVAISEHPLPRTVGLRIGLASRLEPFATVTQQAVRIHCADEDCTNNAAIVITALSRANTTDSIEIAAASAAHLANKFQKTSSKTYTAHQTIFSVTGRNMATAVREGVAIQGDKAKLLKGYRLRVFDWGRGRNKKKSEEQCKRQCSEGGRGSEDDGIGSGMTDPGQKSTATSIRANNNATAISITDCSPQANNSPNDSSPPIHSTPRNRKGKSPLPRRSSSSGRSSDVASTASSSSSSSFNYGPPEFQDAKSKEEELTIPDSGVFKSTRLAQVPVMELMKQLIKERGETMDAFIPTVAQCAAHLELLGCFSKLRAKVEKSEEIGRWLFEKEYDAEGASDAGDIKWRAFVGKAVERFHMWWINFPEVVKNLPEPVDCGKYGPLSLNEKPEFTPAKKQAGFLRQWKRKPAKPGVMDIFTELEKNDFGSGISFRKMTAETLPPLDVLMVWHAYTLNPHAFYEDCIRLNRLELWGMPFPWDLIHNSIDNYDFAFTLPSTAATFFMTITGQSADLYQFLVGASEKPRNSSIDNLRESPQKDLLCPWCEKSFNVPLAEWHKAGDVGDYGGACGNCEKVYEKEVVSVSMFLRDVHQFFLIEKEKEQEKGVGDKNTRDGIFKTSKSMFRGGILHPNTGHYIPQGCPTTLDPTFPSPTLLSGVLLSAFPQLHPTTNNDPLPDIPSLLTTFPNTSSLLSHLSNHTQLANNSDDATSPIRLLTRILTNIVTTYQYLPPPTTSIPASIDLGAAVLRQGVFIKKIHDDTRHIRSPALAGTIRRARGRYDKFFRLIGKYRGKIFVPTNEIDLVWHTQQCYPALYYLYSNMVTASAGVGGGGRYVDHNDRLGEGILGNGFEETKRIWRVEYRKARGDMGEGEIPLGRGRRWLVLSGRRVMKSESGQIDMTRAASGESAVGGEGGKSNSENEDDVENSSIAAITSATPTTGNDMQKDLGKDKGPSSPPAEDPEDWDEDGKYAICCCWNCEMRRDIQEEAGRGKYWKWGTGKGKGDVCFSRKEEWMLRATVHYYRAVEAARKEGKRLPVWKVREPWVEQEKRRN</sequence>
<proteinExistence type="predicted"/>
<evidence type="ECO:0000313" key="3">
    <source>
        <dbReference type="Proteomes" id="UP000267821"/>
    </source>
</evidence>
<dbReference type="PANTHER" id="PTHR34365">
    <property type="entry name" value="ENOLASE (DUF1399)"/>
    <property type="match status" value="1"/>
</dbReference>
<evidence type="ECO:0000256" key="1">
    <source>
        <dbReference type="SAM" id="MobiDB-lite"/>
    </source>
</evidence>
<accession>A0A3N4LV95</accession>
<feature type="region of interest" description="Disordered" evidence="1">
    <location>
        <begin position="140"/>
        <end position="178"/>
    </location>
</feature>
<dbReference type="OrthoDB" id="2684236at2759"/>
<protein>
    <submittedName>
        <fullName evidence="2">Uncharacterized protein</fullName>
    </submittedName>
</protein>
<feature type="compositionally biased region" description="Low complexity" evidence="1">
    <location>
        <begin position="227"/>
        <end position="247"/>
    </location>
</feature>
<dbReference type="InterPro" id="IPR009836">
    <property type="entry name" value="GRDP-like"/>
</dbReference>
<dbReference type="AlphaFoldDB" id="A0A3N4LV95"/>
<feature type="compositionally biased region" description="Basic and acidic residues" evidence="1">
    <location>
        <begin position="140"/>
        <end position="161"/>
    </location>
</feature>
<dbReference type="EMBL" id="ML121539">
    <property type="protein sequence ID" value="RPB25122.1"/>
    <property type="molecule type" value="Genomic_DNA"/>
</dbReference>
<dbReference type="PANTHER" id="PTHR34365:SF7">
    <property type="entry name" value="GLYCINE-RICH DOMAIN-CONTAINING PROTEIN 1"/>
    <property type="match status" value="1"/>
</dbReference>
<feature type="compositionally biased region" description="Basic and acidic residues" evidence="1">
    <location>
        <begin position="946"/>
        <end position="955"/>
    </location>
</feature>
<evidence type="ECO:0000313" key="2">
    <source>
        <dbReference type="EMBL" id="RPB25122.1"/>
    </source>
</evidence>
<feature type="region of interest" description="Disordered" evidence="1">
    <location>
        <begin position="192"/>
        <end position="267"/>
    </location>
</feature>
<keyword evidence="3" id="KW-1185">Reference proteome</keyword>
<dbReference type="Pfam" id="PF07173">
    <property type="entry name" value="GRDP-like"/>
    <property type="match status" value="1"/>
</dbReference>
<dbReference type="InParanoid" id="A0A3N4LV95"/>
<gene>
    <name evidence="2" type="ORF">L211DRAFT_867551</name>
</gene>
<organism evidence="2 3">
    <name type="scientific">Terfezia boudieri ATCC MYA-4762</name>
    <dbReference type="NCBI Taxonomy" id="1051890"/>
    <lineage>
        <taxon>Eukaryota</taxon>
        <taxon>Fungi</taxon>
        <taxon>Dikarya</taxon>
        <taxon>Ascomycota</taxon>
        <taxon>Pezizomycotina</taxon>
        <taxon>Pezizomycetes</taxon>
        <taxon>Pezizales</taxon>
        <taxon>Pezizaceae</taxon>
        <taxon>Terfezia</taxon>
    </lineage>
</organism>
<feature type="region of interest" description="Disordered" evidence="1">
    <location>
        <begin position="897"/>
        <end position="968"/>
    </location>
</feature>
<feature type="compositionally biased region" description="Low complexity" evidence="1">
    <location>
        <begin position="930"/>
        <end position="942"/>
    </location>
</feature>
<name>A0A3N4LV95_9PEZI</name>
<dbReference type="STRING" id="1051890.A0A3N4LV95"/>